<comment type="caution">
    <text evidence="1">The sequence shown here is derived from an EMBL/GenBank/DDBJ whole genome shotgun (WGS) entry which is preliminary data.</text>
</comment>
<protein>
    <submittedName>
        <fullName evidence="1">Uncharacterized protein</fullName>
    </submittedName>
</protein>
<dbReference type="EMBL" id="BGPR01266608">
    <property type="protein sequence ID" value="GBM86940.1"/>
    <property type="molecule type" value="Genomic_DNA"/>
</dbReference>
<dbReference type="AlphaFoldDB" id="A0A4Y2JA66"/>
<dbReference type="Proteomes" id="UP000499080">
    <property type="component" value="Unassembled WGS sequence"/>
</dbReference>
<evidence type="ECO:0000313" key="2">
    <source>
        <dbReference type="Proteomes" id="UP000499080"/>
    </source>
</evidence>
<reference evidence="1 2" key="1">
    <citation type="journal article" date="2019" name="Sci. Rep.">
        <title>Orb-weaving spider Araneus ventricosus genome elucidates the spidroin gene catalogue.</title>
        <authorList>
            <person name="Kono N."/>
            <person name="Nakamura H."/>
            <person name="Ohtoshi R."/>
            <person name="Moran D.A.P."/>
            <person name="Shinohara A."/>
            <person name="Yoshida Y."/>
            <person name="Fujiwara M."/>
            <person name="Mori M."/>
            <person name="Tomita M."/>
            <person name="Arakawa K."/>
        </authorList>
    </citation>
    <scope>NUCLEOTIDE SEQUENCE [LARGE SCALE GENOMIC DNA]</scope>
</reference>
<accession>A0A4Y2JA66</accession>
<gene>
    <name evidence="1" type="ORF">AVEN_209082_1</name>
</gene>
<keyword evidence="2" id="KW-1185">Reference proteome</keyword>
<name>A0A4Y2JA66_ARAVE</name>
<sequence length="100" mass="11760">EYGKSSQIKNECQVSNISMEKEEQFREHGHHIVGPKTSFYSKIELERNRHNSEVEGLESLVNFFFLFSPHPQLTTVESPYNEVSLQRISPYNEIFNRNVK</sequence>
<proteinExistence type="predicted"/>
<evidence type="ECO:0000313" key="1">
    <source>
        <dbReference type="EMBL" id="GBM86940.1"/>
    </source>
</evidence>
<organism evidence="1 2">
    <name type="scientific">Araneus ventricosus</name>
    <name type="common">Orbweaver spider</name>
    <name type="synonym">Epeira ventricosa</name>
    <dbReference type="NCBI Taxonomy" id="182803"/>
    <lineage>
        <taxon>Eukaryota</taxon>
        <taxon>Metazoa</taxon>
        <taxon>Ecdysozoa</taxon>
        <taxon>Arthropoda</taxon>
        <taxon>Chelicerata</taxon>
        <taxon>Arachnida</taxon>
        <taxon>Araneae</taxon>
        <taxon>Araneomorphae</taxon>
        <taxon>Entelegynae</taxon>
        <taxon>Araneoidea</taxon>
        <taxon>Araneidae</taxon>
        <taxon>Araneus</taxon>
    </lineage>
</organism>
<feature type="non-terminal residue" evidence="1">
    <location>
        <position position="1"/>
    </location>
</feature>